<gene>
    <name evidence="1" type="ORF">CWE14_03560</name>
</gene>
<keyword evidence="2" id="KW-1185">Reference proteome</keyword>
<proteinExistence type="predicted"/>
<comment type="caution">
    <text evidence="1">The sequence shown here is derived from an EMBL/GenBank/DDBJ whole genome shotgun (WGS) entry which is preliminary data.</text>
</comment>
<dbReference type="AlphaFoldDB" id="A0A432WMU2"/>
<reference evidence="1 2" key="1">
    <citation type="journal article" date="2011" name="Front. Microbiol.">
        <title>Genomic signatures of strain selection and enhancement in Bacillus atrophaeus var. globigii, a historical biowarfare simulant.</title>
        <authorList>
            <person name="Gibbons H.S."/>
            <person name="Broomall S.M."/>
            <person name="McNew L.A."/>
            <person name="Daligault H."/>
            <person name="Chapman C."/>
            <person name="Bruce D."/>
            <person name="Karavis M."/>
            <person name="Krepps M."/>
            <person name="McGregor P.A."/>
            <person name="Hong C."/>
            <person name="Park K.H."/>
            <person name="Akmal A."/>
            <person name="Feldman A."/>
            <person name="Lin J.S."/>
            <person name="Chang W.E."/>
            <person name="Higgs B.W."/>
            <person name="Demirev P."/>
            <person name="Lindquist J."/>
            <person name="Liem A."/>
            <person name="Fochler E."/>
            <person name="Read T.D."/>
            <person name="Tapia R."/>
            <person name="Johnson S."/>
            <person name="Bishop-Lilly K.A."/>
            <person name="Detter C."/>
            <person name="Han C."/>
            <person name="Sozhamannan S."/>
            <person name="Rosenzweig C.N."/>
            <person name="Skowronski E.W."/>
        </authorList>
    </citation>
    <scope>NUCLEOTIDE SEQUENCE [LARGE SCALE GENOMIC DNA]</scope>
    <source>
        <strain evidence="1 2">Y4G10-17</strain>
    </source>
</reference>
<organism evidence="1 2">
    <name type="scientific">Aliidiomarina soli</name>
    <dbReference type="NCBI Taxonomy" id="1928574"/>
    <lineage>
        <taxon>Bacteria</taxon>
        <taxon>Pseudomonadati</taxon>
        <taxon>Pseudomonadota</taxon>
        <taxon>Gammaproteobacteria</taxon>
        <taxon>Alteromonadales</taxon>
        <taxon>Idiomarinaceae</taxon>
        <taxon>Aliidiomarina</taxon>
    </lineage>
</organism>
<protein>
    <submittedName>
        <fullName evidence="1">Uncharacterized protein</fullName>
    </submittedName>
</protein>
<dbReference type="RefSeq" id="WP_126798094.1">
    <property type="nucleotide sequence ID" value="NZ_PIPO01000001.1"/>
</dbReference>
<name>A0A432WMU2_9GAMM</name>
<sequence length="204" mass="23407">MREIMNESKCKAEAYLYGLLNDLVSDQDVIAWADSLIMECDVPNDWLMDLCGCKKGESKKIIGILNSVKGTADTARINEEILSLYSNKTRAFSLYSIDELPDGFIYPTDLEKMAKNGGYVYNALVEWLDRKWTYMGRLLRHVQEVNPSFVPFAKLDDRFLCLDEKHEVYIADIVEKQQVKIGSFGQWYADYVNQARQGVWYAGA</sequence>
<evidence type="ECO:0000313" key="1">
    <source>
        <dbReference type="EMBL" id="RUO35084.1"/>
    </source>
</evidence>
<dbReference type="EMBL" id="PIPO01000001">
    <property type="protein sequence ID" value="RUO35084.1"/>
    <property type="molecule type" value="Genomic_DNA"/>
</dbReference>
<evidence type="ECO:0000313" key="2">
    <source>
        <dbReference type="Proteomes" id="UP000287823"/>
    </source>
</evidence>
<accession>A0A432WMU2</accession>
<dbReference type="Proteomes" id="UP000287823">
    <property type="component" value="Unassembled WGS sequence"/>
</dbReference>